<evidence type="ECO:0000313" key="1">
    <source>
        <dbReference type="EMBL" id="APZ94662.1"/>
    </source>
</evidence>
<dbReference type="EMBL" id="CP017641">
    <property type="protein sequence ID" value="APZ94662.1"/>
    <property type="molecule type" value="Genomic_DNA"/>
</dbReference>
<proteinExistence type="predicted"/>
<dbReference type="KEGG" id="fmr:Fuma_04301"/>
<dbReference type="InterPro" id="IPR029063">
    <property type="entry name" value="SAM-dependent_MTases_sf"/>
</dbReference>
<dbReference type="Gene3D" id="3.40.50.150">
    <property type="entry name" value="Vaccinia Virus protein VP39"/>
    <property type="match status" value="1"/>
</dbReference>
<evidence type="ECO:0000313" key="2">
    <source>
        <dbReference type="Proteomes" id="UP000187735"/>
    </source>
</evidence>
<keyword evidence="2" id="KW-1185">Reference proteome</keyword>
<gene>
    <name evidence="1" type="ORF">Fuma_04301</name>
</gene>
<dbReference type="Proteomes" id="UP000187735">
    <property type="component" value="Chromosome"/>
</dbReference>
<dbReference type="CDD" id="cd02440">
    <property type="entry name" value="AdoMet_MTases"/>
    <property type="match status" value="1"/>
</dbReference>
<reference evidence="1 2" key="1">
    <citation type="journal article" date="2016" name="Front. Microbiol.">
        <title>Fuerstia marisgermanicae gen. nov., sp. nov., an Unusual Member of the Phylum Planctomycetes from the German Wadden Sea.</title>
        <authorList>
            <person name="Kohn T."/>
            <person name="Heuer A."/>
            <person name="Jogler M."/>
            <person name="Vollmers J."/>
            <person name="Boedeker C."/>
            <person name="Bunk B."/>
            <person name="Rast P."/>
            <person name="Borchert D."/>
            <person name="Glockner I."/>
            <person name="Freese H.M."/>
            <person name="Klenk H.P."/>
            <person name="Overmann J."/>
            <person name="Kaster A.K."/>
            <person name="Rohde M."/>
            <person name="Wiegand S."/>
            <person name="Jogler C."/>
        </authorList>
    </citation>
    <scope>NUCLEOTIDE SEQUENCE [LARGE SCALE GENOMIC DNA]</scope>
    <source>
        <strain evidence="1 2">NH11</strain>
    </source>
</reference>
<dbReference type="PANTHER" id="PTHR43861:SF6">
    <property type="entry name" value="METHYLTRANSFERASE TYPE 11"/>
    <property type="match status" value="1"/>
</dbReference>
<dbReference type="PANTHER" id="PTHR43861">
    <property type="entry name" value="TRANS-ACONITATE 2-METHYLTRANSFERASE-RELATED"/>
    <property type="match status" value="1"/>
</dbReference>
<dbReference type="OrthoDB" id="2577067at2"/>
<dbReference type="STRING" id="1891926.Fuma_04301"/>
<dbReference type="Pfam" id="PF13489">
    <property type="entry name" value="Methyltransf_23"/>
    <property type="match status" value="1"/>
</dbReference>
<dbReference type="RefSeq" id="WP_077025937.1">
    <property type="nucleotide sequence ID" value="NZ_CP017641.1"/>
</dbReference>
<accession>A0A1P8WKR7</accession>
<name>A0A1P8WKR7_9PLAN</name>
<dbReference type="SUPFAM" id="SSF53335">
    <property type="entry name" value="S-adenosyl-L-methionine-dependent methyltransferases"/>
    <property type="match status" value="1"/>
</dbReference>
<dbReference type="AlphaFoldDB" id="A0A1P8WKR7"/>
<protein>
    <submittedName>
        <fullName evidence="1">Methionine biosynthesis protein</fullName>
    </submittedName>
</protein>
<organism evidence="1 2">
    <name type="scientific">Fuerstiella marisgermanici</name>
    <dbReference type="NCBI Taxonomy" id="1891926"/>
    <lineage>
        <taxon>Bacteria</taxon>
        <taxon>Pseudomonadati</taxon>
        <taxon>Planctomycetota</taxon>
        <taxon>Planctomycetia</taxon>
        <taxon>Planctomycetales</taxon>
        <taxon>Planctomycetaceae</taxon>
        <taxon>Fuerstiella</taxon>
    </lineage>
</organism>
<sequence length="304" mass="34079">MTNKIETECPVCGPADRTLVGECHDLPVVRCVQCSLMFVGECDSVEDTEEFFRSEHVDAEETTELHYVNFRKESLKREAAIVRRLVPDGGRLLDVGTASGYFLKEFDDAENWRVEGVEPSAVSTQFAQQRFGLNVRQGYLAEQNYAAESFDVVSSLDAFNCHRTPNEDLAEMYRILKPGGFFVVEFPGQNYRMLTGSGPLCRLFFGCSLRLNAGVNFFFYTTEALVRMASRVGFEVRESHPEAMPSHGRLPARMAKFAYFRGTSAAYRLTGGRLHLAPKELIVFQKNSSATTENSGLSQLKRAS</sequence>